<dbReference type="OrthoDB" id="5984008at2759"/>
<organism evidence="1 2">
    <name type="scientific">Euroglyphus maynei</name>
    <name type="common">Mayne's house dust mite</name>
    <dbReference type="NCBI Taxonomy" id="6958"/>
    <lineage>
        <taxon>Eukaryota</taxon>
        <taxon>Metazoa</taxon>
        <taxon>Ecdysozoa</taxon>
        <taxon>Arthropoda</taxon>
        <taxon>Chelicerata</taxon>
        <taxon>Arachnida</taxon>
        <taxon>Acari</taxon>
        <taxon>Acariformes</taxon>
        <taxon>Sarcoptiformes</taxon>
        <taxon>Astigmata</taxon>
        <taxon>Psoroptidia</taxon>
        <taxon>Analgoidea</taxon>
        <taxon>Pyroglyphidae</taxon>
        <taxon>Pyroglyphinae</taxon>
        <taxon>Euroglyphus</taxon>
    </lineage>
</organism>
<dbReference type="Proteomes" id="UP000194236">
    <property type="component" value="Unassembled WGS sequence"/>
</dbReference>
<comment type="caution">
    <text evidence="1">The sequence shown here is derived from an EMBL/GenBank/DDBJ whole genome shotgun (WGS) entry which is preliminary data.</text>
</comment>
<name>A0A1Y3BM15_EURMA</name>
<proteinExistence type="predicted"/>
<protein>
    <submittedName>
        <fullName evidence="1">Uncharacterized protein</fullName>
    </submittedName>
</protein>
<sequence length="71" mass="8259">MVRKYRPQTRIDQAEKLNNKLEVLIGDTAILDYYRANDPGCNLRLLGDSIFDDAYAIGMQKGFPFRVSYHY</sequence>
<dbReference type="SUPFAM" id="SSF53850">
    <property type="entry name" value="Periplasmic binding protein-like II"/>
    <property type="match status" value="1"/>
</dbReference>
<reference evidence="1 2" key="1">
    <citation type="submission" date="2017-03" db="EMBL/GenBank/DDBJ databases">
        <title>Genome Survey of Euroglyphus maynei.</title>
        <authorList>
            <person name="Arlian L.G."/>
            <person name="Morgan M.S."/>
            <person name="Rider S.D."/>
        </authorList>
    </citation>
    <scope>NUCLEOTIDE SEQUENCE [LARGE SCALE GENOMIC DNA]</scope>
    <source>
        <strain evidence="1">Arlian Lab</strain>
        <tissue evidence="1">Whole body</tissue>
    </source>
</reference>
<keyword evidence="2" id="KW-1185">Reference proteome</keyword>
<dbReference type="AlphaFoldDB" id="A0A1Y3BM15"/>
<gene>
    <name evidence="1" type="ORF">BLA29_011828</name>
</gene>
<dbReference type="Gene3D" id="3.40.190.10">
    <property type="entry name" value="Periplasmic binding protein-like II"/>
    <property type="match status" value="2"/>
</dbReference>
<evidence type="ECO:0000313" key="1">
    <source>
        <dbReference type="EMBL" id="OTF81137.1"/>
    </source>
</evidence>
<dbReference type="EMBL" id="MUJZ01015136">
    <property type="protein sequence ID" value="OTF81137.1"/>
    <property type="molecule type" value="Genomic_DNA"/>
</dbReference>
<evidence type="ECO:0000313" key="2">
    <source>
        <dbReference type="Proteomes" id="UP000194236"/>
    </source>
</evidence>
<accession>A0A1Y3BM15</accession>